<comment type="caution">
    <text evidence="1">The sequence shown here is derived from an EMBL/GenBank/DDBJ whole genome shotgun (WGS) entry which is preliminary data.</text>
</comment>
<sequence>MTIRIASRQRSRWPWWKRFAAVGAAAVGVAAVTLIVNSDRMIGLWESFFLDPSVRIAVNKVSFTTVGVAGPVLKPTVEEYLVHINFRVLLKKRRRETICSYNFLGTDQYASVYIEDEIYAPKFRIEAGRAASDETLSINRLPIPTSDVAVAFRVECDGVTSNSIAFTIPRK</sequence>
<dbReference type="AlphaFoldDB" id="A0A559SL74"/>
<protein>
    <submittedName>
        <fullName evidence="1">Uncharacterized protein</fullName>
    </submittedName>
</protein>
<dbReference type="EMBL" id="VISO01000003">
    <property type="protein sequence ID" value="TVZ63118.1"/>
    <property type="molecule type" value="Genomic_DNA"/>
</dbReference>
<dbReference type="Proteomes" id="UP000319824">
    <property type="component" value="Unassembled WGS sequence"/>
</dbReference>
<evidence type="ECO:0000313" key="2">
    <source>
        <dbReference type="Proteomes" id="UP000319824"/>
    </source>
</evidence>
<accession>A0A559SL74</accession>
<proteinExistence type="predicted"/>
<name>A0A559SL74_9HYPH</name>
<evidence type="ECO:0000313" key="1">
    <source>
        <dbReference type="EMBL" id="TVZ63118.1"/>
    </source>
</evidence>
<gene>
    <name evidence="1" type="ORF">BCL32_3238</name>
</gene>
<reference evidence="1 2" key="1">
    <citation type="submission" date="2019-06" db="EMBL/GenBank/DDBJ databases">
        <title>Pac Bio to generate improved reference genome sequences for organisms with transposon mutant libraries (support for FEBA project).</title>
        <authorList>
            <person name="Blow M."/>
        </authorList>
    </citation>
    <scope>NUCLEOTIDE SEQUENCE [LARGE SCALE GENOMIC DNA]</scope>
    <source>
        <strain evidence="1 2">USDA 1844</strain>
    </source>
</reference>
<dbReference type="RefSeq" id="WP_022714080.1">
    <property type="nucleotide sequence ID" value="NZ_ATTQ01000004.1"/>
</dbReference>
<organism evidence="1 2">
    <name type="scientific">Rhizobium mongolense USDA 1844</name>
    <dbReference type="NCBI Taxonomy" id="1079460"/>
    <lineage>
        <taxon>Bacteria</taxon>
        <taxon>Pseudomonadati</taxon>
        <taxon>Pseudomonadota</taxon>
        <taxon>Alphaproteobacteria</taxon>
        <taxon>Hyphomicrobiales</taxon>
        <taxon>Rhizobiaceae</taxon>
        <taxon>Rhizobium/Agrobacterium group</taxon>
        <taxon>Rhizobium</taxon>
    </lineage>
</organism>